<comment type="cofactor">
    <cofactor evidence="5">
        <name>FAD</name>
        <dbReference type="ChEBI" id="CHEBI:57692"/>
    </cofactor>
</comment>
<comment type="caution">
    <text evidence="6">The sequence shown here is derived from an EMBL/GenBank/DDBJ whole genome shotgun (WGS) entry which is preliminary data.</text>
</comment>
<dbReference type="Pfam" id="PF00743">
    <property type="entry name" value="FMO-like"/>
    <property type="match status" value="1"/>
</dbReference>
<evidence type="ECO:0000256" key="3">
    <source>
        <dbReference type="ARBA" id="ARBA00022827"/>
    </source>
</evidence>
<dbReference type="PANTHER" id="PTHR23023">
    <property type="entry name" value="DIMETHYLANILINE MONOOXYGENASE"/>
    <property type="match status" value="1"/>
</dbReference>
<evidence type="ECO:0000256" key="5">
    <source>
        <dbReference type="RuleBase" id="RU361177"/>
    </source>
</evidence>
<dbReference type="InterPro" id="IPR050346">
    <property type="entry name" value="FMO-like"/>
</dbReference>
<evidence type="ECO:0000313" key="7">
    <source>
        <dbReference type="Proteomes" id="UP000554482"/>
    </source>
</evidence>
<dbReference type="GO" id="GO:0004499">
    <property type="term" value="F:N,N-dimethylaniline monooxygenase activity"/>
    <property type="evidence" value="ECO:0007669"/>
    <property type="project" value="InterPro"/>
</dbReference>
<dbReference type="SUPFAM" id="SSF51905">
    <property type="entry name" value="FAD/NAD(P)-binding domain"/>
    <property type="match status" value="1"/>
</dbReference>
<dbReference type="GO" id="GO:0050660">
    <property type="term" value="F:flavin adenine dinucleotide binding"/>
    <property type="evidence" value="ECO:0007669"/>
    <property type="project" value="InterPro"/>
</dbReference>
<protein>
    <recommendedName>
        <fullName evidence="5">Flavin-containing monooxygenase</fullName>
        <ecNumber evidence="5">1.-.-.-</ecNumber>
    </recommendedName>
</protein>
<keyword evidence="4 5" id="KW-0560">Oxidoreductase</keyword>
<evidence type="ECO:0000313" key="6">
    <source>
        <dbReference type="EMBL" id="KAF5202492.1"/>
    </source>
</evidence>
<dbReference type="InterPro" id="IPR020946">
    <property type="entry name" value="Flavin_mOase-like"/>
</dbReference>
<dbReference type="Proteomes" id="UP000554482">
    <property type="component" value="Unassembled WGS sequence"/>
</dbReference>
<keyword evidence="3 5" id="KW-0274">FAD</keyword>
<evidence type="ECO:0000256" key="4">
    <source>
        <dbReference type="ARBA" id="ARBA00023002"/>
    </source>
</evidence>
<keyword evidence="7" id="KW-1185">Reference proteome</keyword>
<organism evidence="6 7">
    <name type="scientific">Thalictrum thalictroides</name>
    <name type="common">Rue-anemone</name>
    <name type="synonym">Anemone thalictroides</name>
    <dbReference type="NCBI Taxonomy" id="46969"/>
    <lineage>
        <taxon>Eukaryota</taxon>
        <taxon>Viridiplantae</taxon>
        <taxon>Streptophyta</taxon>
        <taxon>Embryophyta</taxon>
        <taxon>Tracheophyta</taxon>
        <taxon>Spermatophyta</taxon>
        <taxon>Magnoliopsida</taxon>
        <taxon>Ranunculales</taxon>
        <taxon>Ranunculaceae</taxon>
        <taxon>Thalictroideae</taxon>
        <taxon>Thalictrum</taxon>
    </lineage>
</organism>
<dbReference type="InterPro" id="IPR036188">
    <property type="entry name" value="FAD/NAD-bd_sf"/>
</dbReference>
<reference evidence="6 7" key="1">
    <citation type="submission" date="2020-06" db="EMBL/GenBank/DDBJ databases">
        <title>Transcriptomic and genomic resources for Thalictrum thalictroides and T. hernandezii: Facilitating candidate gene discovery in an emerging model plant lineage.</title>
        <authorList>
            <person name="Arias T."/>
            <person name="Riano-Pachon D.M."/>
            <person name="Di Stilio V.S."/>
        </authorList>
    </citation>
    <scope>NUCLEOTIDE SEQUENCE [LARGE SCALE GENOMIC DNA]</scope>
    <source>
        <strain evidence="7">cv. WT478/WT964</strain>
        <tissue evidence="6">Leaves</tissue>
    </source>
</reference>
<gene>
    <name evidence="6" type="ORF">FRX31_007921</name>
</gene>
<sequence>MVRHNLPCKSCFSDVKETCLKTRTCLSFSIELPCRNALLQTSLLLFLPRFSLLIKQQPQFSSITLFATRSSDATAVCRSVSRTYAPIDLEWSCWNCRPCFRRSSGIVGTAVDLLQLPLNQQGLSPSSRQRWDDIMYWKGQTVGIIGAGISVLLACKYVLKAGYSPIVFEAKTNIGGVWAHTSETTKLQNHKQQYEFLDFPWPSSVKEDFPDQPFDGLFRILCSSLRLTEIHQIKQSHGY</sequence>
<evidence type="ECO:0000256" key="1">
    <source>
        <dbReference type="ARBA" id="ARBA00009183"/>
    </source>
</evidence>
<dbReference type="AlphaFoldDB" id="A0A7J6X282"/>
<proteinExistence type="inferred from homology"/>
<dbReference type="EC" id="1.-.-.-" evidence="5"/>
<accession>A0A7J6X282</accession>
<keyword evidence="2 5" id="KW-0285">Flavoprotein</keyword>
<comment type="similarity">
    <text evidence="1 5">Belongs to the FMO family.</text>
</comment>
<name>A0A7J6X282_THATH</name>
<dbReference type="EMBL" id="JABWDY010008050">
    <property type="protein sequence ID" value="KAF5202492.1"/>
    <property type="molecule type" value="Genomic_DNA"/>
</dbReference>
<evidence type="ECO:0000256" key="2">
    <source>
        <dbReference type="ARBA" id="ARBA00022630"/>
    </source>
</evidence>
<dbReference type="OrthoDB" id="66881at2759"/>
<dbReference type="GO" id="GO:0050661">
    <property type="term" value="F:NADP binding"/>
    <property type="evidence" value="ECO:0007669"/>
    <property type="project" value="InterPro"/>
</dbReference>
<keyword evidence="5 6" id="KW-0503">Monooxygenase</keyword>
<dbReference type="Gene3D" id="3.50.50.60">
    <property type="entry name" value="FAD/NAD(P)-binding domain"/>
    <property type="match status" value="1"/>
</dbReference>